<dbReference type="Pfam" id="PF07714">
    <property type="entry name" value="PK_Tyr_Ser-Thr"/>
    <property type="match status" value="1"/>
</dbReference>
<reference evidence="4 5" key="1">
    <citation type="submission" date="2014-04" db="EMBL/GenBank/DDBJ databases">
        <authorList>
            <consortium name="DOE Joint Genome Institute"/>
            <person name="Kuo A."/>
            <person name="Girlanda M."/>
            <person name="Perotto S."/>
            <person name="Kohler A."/>
            <person name="Nagy L.G."/>
            <person name="Floudas D."/>
            <person name="Copeland A."/>
            <person name="Barry K.W."/>
            <person name="Cichocki N."/>
            <person name="Veneault-Fourrey C."/>
            <person name="LaButti K."/>
            <person name="Lindquist E.A."/>
            <person name="Lipzen A."/>
            <person name="Lundell T."/>
            <person name="Morin E."/>
            <person name="Murat C."/>
            <person name="Sun H."/>
            <person name="Tunlid A."/>
            <person name="Henrissat B."/>
            <person name="Grigoriev I.V."/>
            <person name="Hibbett D.S."/>
            <person name="Martin F."/>
            <person name="Nordberg H.P."/>
            <person name="Cantor M.N."/>
            <person name="Hua S.X."/>
        </authorList>
    </citation>
    <scope>NUCLEOTIDE SEQUENCE [LARGE SCALE GENOMIC DNA]</scope>
    <source>
        <strain evidence="4 5">MUT 4182</strain>
    </source>
</reference>
<evidence type="ECO:0000313" key="4">
    <source>
        <dbReference type="EMBL" id="KIO27180.1"/>
    </source>
</evidence>
<dbReference type="STRING" id="1051891.A0A0C3QAC2"/>
<proteinExistence type="predicted"/>
<protein>
    <recommendedName>
        <fullName evidence="3">Protein kinase domain-containing protein</fullName>
    </recommendedName>
</protein>
<dbReference type="PANTHER" id="PTHR27001">
    <property type="entry name" value="OS01G0253100 PROTEIN"/>
    <property type="match status" value="1"/>
</dbReference>
<feature type="domain" description="Protein kinase" evidence="3">
    <location>
        <begin position="1"/>
        <end position="231"/>
    </location>
</feature>
<evidence type="ECO:0000259" key="3">
    <source>
        <dbReference type="PROSITE" id="PS50011"/>
    </source>
</evidence>
<keyword evidence="1" id="KW-0547">Nucleotide-binding</keyword>
<dbReference type="SUPFAM" id="SSF56112">
    <property type="entry name" value="Protein kinase-like (PK-like)"/>
    <property type="match status" value="1"/>
</dbReference>
<dbReference type="InterPro" id="IPR011009">
    <property type="entry name" value="Kinase-like_dom_sf"/>
</dbReference>
<evidence type="ECO:0000313" key="5">
    <source>
        <dbReference type="Proteomes" id="UP000054248"/>
    </source>
</evidence>
<dbReference type="GO" id="GO:0005886">
    <property type="term" value="C:plasma membrane"/>
    <property type="evidence" value="ECO:0007669"/>
    <property type="project" value="TreeGrafter"/>
</dbReference>
<dbReference type="PIRSF" id="PIRSF000654">
    <property type="entry name" value="Integrin-linked_kinase"/>
    <property type="match status" value="1"/>
</dbReference>
<dbReference type="HOGENOM" id="CLU_000288_7_18_1"/>
<gene>
    <name evidence="4" type="ORF">M407DRAFT_73539</name>
</gene>
<evidence type="ECO:0000256" key="1">
    <source>
        <dbReference type="ARBA" id="ARBA00022741"/>
    </source>
</evidence>
<organism evidence="4 5">
    <name type="scientific">Tulasnella calospora MUT 4182</name>
    <dbReference type="NCBI Taxonomy" id="1051891"/>
    <lineage>
        <taxon>Eukaryota</taxon>
        <taxon>Fungi</taxon>
        <taxon>Dikarya</taxon>
        <taxon>Basidiomycota</taxon>
        <taxon>Agaricomycotina</taxon>
        <taxon>Agaricomycetes</taxon>
        <taxon>Cantharellales</taxon>
        <taxon>Tulasnellaceae</taxon>
        <taxon>Tulasnella</taxon>
    </lineage>
</organism>
<name>A0A0C3QAC2_9AGAM</name>
<dbReference type="Proteomes" id="UP000054248">
    <property type="component" value="Unassembled WGS sequence"/>
</dbReference>
<dbReference type="GO" id="GO:0005524">
    <property type="term" value="F:ATP binding"/>
    <property type="evidence" value="ECO:0007669"/>
    <property type="project" value="UniProtKB-KW"/>
</dbReference>
<dbReference type="AlphaFoldDB" id="A0A0C3QAC2"/>
<dbReference type="OrthoDB" id="346907at2759"/>
<dbReference type="EMBL" id="KN823013">
    <property type="protein sequence ID" value="KIO27180.1"/>
    <property type="molecule type" value="Genomic_DNA"/>
</dbReference>
<evidence type="ECO:0000256" key="2">
    <source>
        <dbReference type="ARBA" id="ARBA00022840"/>
    </source>
</evidence>
<dbReference type="PROSITE" id="PS50011">
    <property type="entry name" value="PROTEIN_KINASE_DOM"/>
    <property type="match status" value="1"/>
</dbReference>
<reference evidence="5" key="2">
    <citation type="submission" date="2015-01" db="EMBL/GenBank/DDBJ databases">
        <title>Evolutionary Origins and Diversification of the Mycorrhizal Mutualists.</title>
        <authorList>
            <consortium name="DOE Joint Genome Institute"/>
            <consortium name="Mycorrhizal Genomics Consortium"/>
            <person name="Kohler A."/>
            <person name="Kuo A."/>
            <person name="Nagy L.G."/>
            <person name="Floudas D."/>
            <person name="Copeland A."/>
            <person name="Barry K.W."/>
            <person name="Cichocki N."/>
            <person name="Veneault-Fourrey C."/>
            <person name="LaButti K."/>
            <person name="Lindquist E.A."/>
            <person name="Lipzen A."/>
            <person name="Lundell T."/>
            <person name="Morin E."/>
            <person name="Murat C."/>
            <person name="Riley R."/>
            <person name="Ohm R."/>
            <person name="Sun H."/>
            <person name="Tunlid A."/>
            <person name="Henrissat B."/>
            <person name="Grigoriev I.V."/>
            <person name="Hibbett D.S."/>
            <person name="Martin F."/>
        </authorList>
    </citation>
    <scope>NUCLEOTIDE SEQUENCE [LARGE SCALE GENOMIC DNA]</scope>
    <source>
        <strain evidence="5">MUT 4182</strain>
    </source>
</reference>
<sequence>QRIKREAALWLKIKHENILPFYGYTIVDGDPFLVSSWCANGNLTTFLHHHPELTGSKKLKLVARGLEHLHTVEPPIAHGDIRPENIMITENFTAVLRDFGLSTVTSNLGKGVSLVDWGQQSAAGYQAKELYGEDSRPTPMSDVYAFGGVILATMSGKAPFHQLADRARAVIVLKIYNNVMPHPDDHSKLTSTDPLWNLLRKCWDPAPDKRPRITEIVSEVRVQQIPFHRSLNINDLNPIRYLHSYPDLSPL</sequence>
<dbReference type="GO" id="GO:0004672">
    <property type="term" value="F:protein kinase activity"/>
    <property type="evidence" value="ECO:0007669"/>
    <property type="project" value="InterPro"/>
</dbReference>
<keyword evidence="5" id="KW-1185">Reference proteome</keyword>
<keyword evidence="2" id="KW-0067">ATP-binding</keyword>
<feature type="non-terminal residue" evidence="4">
    <location>
        <position position="1"/>
    </location>
</feature>
<dbReference type="InterPro" id="IPR001245">
    <property type="entry name" value="Ser-Thr/Tyr_kinase_cat_dom"/>
</dbReference>
<dbReference type="PANTHER" id="PTHR27001:SF931">
    <property type="entry name" value="OS11G0664100 PROTEIN"/>
    <property type="match status" value="1"/>
</dbReference>
<dbReference type="Gene3D" id="1.10.510.10">
    <property type="entry name" value="Transferase(Phosphotransferase) domain 1"/>
    <property type="match status" value="1"/>
</dbReference>
<accession>A0A0C3QAC2</accession>
<dbReference type="InterPro" id="IPR000719">
    <property type="entry name" value="Prot_kinase_dom"/>
</dbReference>